<proteinExistence type="predicted"/>
<dbReference type="EMBL" id="CM041545">
    <property type="protein sequence ID" value="KAI3362035.1"/>
    <property type="molecule type" value="Genomic_DNA"/>
</dbReference>
<evidence type="ECO:0000313" key="1">
    <source>
        <dbReference type="EMBL" id="KAI3362035.1"/>
    </source>
</evidence>
<keyword evidence="2" id="KW-1185">Reference proteome</keyword>
<sequence>MGKLQEFDITFANNKVVYGPGESISGTVKIRTGNSLQYKAIKVNCQGSCGISNKMNDSSWVLEEQYFNSTLSVADKDDVVLLASFKPGPSACAGAVCSRKCEAAGMRISTSKSEAMVLRPEKGGVPSPGTLSAGEHSFPFQFLIPGECGNNLDDLYNPIPFCQKLHGRSPTTSVSWRGCKVRYIVFINNTGQKCNMKAVVAAPTSFEGPFGKIVYRVRAVIDTPRFSKDYKAQRPFYLLNLLNLNEVPDIEHQSYAVTTKKFSYLLVKTGTLMLKARSDLRGYIPGAGHQKVTYKTKRPVFDLRTIAEVEGAGVKAGKHAEWREQIIVPPLPQSALAGCSLIDIEYFIQEHWFGYIVSLKSPDAVVTLPIYIGNIAVNLSPSRPMPSSPDHCGGAIGASAAGVMPSAPPAEEDPEEGLCAGGMVSEEIPTKSHSQQDPSGQPVTMSPSAFSHAPGAALPPSHRRPDASAPLFCVSTGATIPFFTEGDVTPVPTSCSLILPPEYSSWDYPHENMCNSSLLHERCSSSLKSFHAAFIDPDSVELFLHQKVQYADTKGSTSMTFGWSSSVMLLFDFWDVHGPAGMVMSVLVVFLLTVFYEVLKVWRVWLGSSSKLAQTQSRYAAPPPYHSESSAELHSSPSESSLTPMEHSQTQDTRNSWLLHGIQTVLHMLQVSLGYMLMLCVMSYNTWIFLG</sequence>
<organism evidence="1 2">
    <name type="scientific">Scortum barcoo</name>
    <name type="common">barcoo grunter</name>
    <dbReference type="NCBI Taxonomy" id="214431"/>
    <lineage>
        <taxon>Eukaryota</taxon>
        <taxon>Metazoa</taxon>
        <taxon>Chordata</taxon>
        <taxon>Craniata</taxon>
        <taxon>Vertebrata</taxon>
        <taxon>Euteleostomi</taxon>
        <taxon>Actinopterygii</taxon>
        <taxon>Neopterygii</taxon>
        <taxon>Teleostei</taxon>
        <taxon>Neoteleostei</taxon>
        <taxon>Acanthomorphata</taxon>
        <taxon>Eupercaria</taxon>
        <taxon>Centrarchiformes</taxon>
        <taxon>Terapontoidei</taxon>
        <taxon>Terapontidae</taxon>
        <taxon>Scortum</taxon>
    </lineage>
</organism>
<dbReference type="Proteomes" id="UP000831701">
    <property type="component" value="Chromosome 15"/>
</dbReference>
<accession>A0ACB8W2Y7</accession>
<gene>
    <name evidence="1" type="ORF">L3Q82_012376</name>
</gene>
<protein>
    <submittedName>
        <fullName evidence="1">Uncharacterized protein</fullName>
    </submittedName>
</protein>
<feature type="non-terminal residue" evidence="1">
    <location>
        <position position="691"/>
    </location>
</feature>
<evidence type="ECO:0000313" key="2">
    <source>
        <dbReference type="Proteomes" id="UP000831701"/>
    </source>
</evidence>
<reference evidence="1" key="1">
    <citation type="submission" date="2022-04" db="EMBL/GenBank/DDBJ databases">
        <title>Jade perch genome.</title>
        <authorList>
            <person name="Chao B."/>
        </authorList>
    </citation>
    <scope>NUCLEOTIDE SEQUENCE</scope>
    <source>
        <strain evidence="1">CB-2022</strain>
    </source>
</reference>
<name>A0ACB8W2Y7_9TELE</name>
<comment type="caution">
    <text evidence="1">The sequence shown here is derived from an EMBL/GenBank/DDBJ whole genome shotgun (WGS) entry which is preliminary data.</text>
</comment>